<organism evidence="6 7">
    <name type="scientific">Zhongshania aliphaticivorans</name>
    <dbReference type="NCBI Taxonomy" id="1470434"/>
    <lineage>
        <taxon>Bacteria</taxon>
        <taxon>Pseudomonadati</taxon>
        <taxon>Pseudomonadota</taxon>
        <taxon>Gammaproteobacteria</taxon>
        <taxon>Cellvibrionales</taxon>
        <taxon>Spongiibacteraceae</taxon>
        <taxon>Zhongshania</taxon>
    </lineage>
</organism>
<dbReference type="Pfam" id="PF00043">
    <property type="entry name" value="GST_C"/>
    <property type="match status" value="1"/>
</dbReference>
<dbReference type="SFLD" id="SFLDG01150">
    <property type="entry name" value="Main.1:_Beta-like"/>
    <property type="match status" value="1"/>
</dbReference>
<keyword evidence="2 6" id="KW-0808">Transferase</keyword>
<dbReference type="SUPFAM" id="SSF47616">
    <property type="entry name" value="GST C-terminal domain-like"/>
    <property type="match status" value="1"/>
</dbReference>
<evidence type="ECO:0000313" key="6">
    <source>
        <dbReference type="EMBL" id="AMO68352.1"/>
    </source>
</evidence>
<dbReference type="InterPro" id="IPR040079">
    <property type="entry name" value="Glutathione_S-Trfase"/>
</dbReference>
<dbReference type="SFLD" id="SFLDG00358">
    <property type="entry name" value="Main_(cytGST)"/>
    <property type="match status" value="1"/>
</dbReference>
<dbReference type="STRING" id="1470434.AZF00_08550"/>
<dbReference type="InterPro" id="IPR004045">
    <property type="entry name" value="Glutathione_S-Trfase_N"/>
</dbReference>
<proteinExistence type="inferred from homology"/>
<dbReference type="PANTHER" id="PTHR44051">
    <property type="entry name" value="GLUTATHIONE S-TRANSFERASE-RELATED"/>
    <property type="match status" value="1"/>
</dbReference>
<dbReference type="Proteomes" id="UP000074119">
    <property type="component" value="Chromosome"/>
</dbReference>
<feature type="domain" description="GST N-terminal" evidence="5">
    <location>
        <begin position="1"/>
        <end position="81"/>
    </location>
</feature>
<dbReference type="GO" id="GO:0004601">
    <property type="term" value="F:peroxidase activity"/>
    <property type="evidence" value="ECO:0007669"/>
    <property type="project" value="UniProtKB-ARBA"/>
</dbReference>
<dbReference type="AlphaFoldDB" id="A0A127M543"/>
<evidence type="ECO:0000259" key="5">
    <source>
        <dbReference type="PROSITE" id="PS50404"/>
    </source>
</evidence>
<comment type="similarity">
    <text evidence="4">Belongs to the GST superfamily.</text>
</comment>
<sequence length="202" mass="22854">MITVHHLNQSRSKRVIWLLEELQTPYEVVHHQRNPQTNLAPASLAAIHPLAKSPVIVDGERTLCESGAVMEYLLDQTPQHSLRPAKSEPCYYDYLEWLHFAEGSLAMPVIINMIMKREERAGNKPLDGYIAKELALDFAYIEATLGRRDYFAGDRFTAADIMMCMILEIAYAHGLLTDKAKTLAYLSKLQGREAYQKAASFA</sequence>
<name>A0A127M543_9GAMM</name>
<evidence type="ECO:0000256" key="2">
    <source>
        <dbReference type="ARBA" id="ARBA00022679"/>
    </source>
</evidence>
<dbReference type="SUPFAM" id="SSF52833">
    <property type="entry name" value="Thioredoxin-like"/>
    <property type="match status" value="1"/>
</dbReference>
<dbReference type="EMBL" id="CP014544">
    <property type="protein sequence ID" value="AMO68352.1"/>
    <property type="molecule type" value="Genomic_DNA"/>
</dbReference>
<dbReference type="FunFam" id="3.40.30.10:FF:000156">
    <property type="entry name" value="Glutathione S-transferase 1"/>
    <property type="match status" value="1"/>
</dbReference>
<dbReference type="GO" id="GO:0004364">
    <property type="term" value="F:glutathione transferase activity"/>
    <property type="evidence" value="ECO:0007669"/>
    <property type="project" value="UniProtKB-EC"/>
</dbReference>
<dbReference type="InterPro" id="IPR004046">
    <property type="entry name" value="GST_C"/>
</dbReference>
<evidence type="ECO:0000256" key="3">
    <source>
        <dbReference type="ARBA" id="ARBA00047960"/>
    </source>
</evidence>
<dbReference type="PROSITE" id="PS50404">
    <property type="entry name" value="GST_NTER"/>
    <property type="match status" value="1"/>
</dbReference>
<dbReference type="InterPro" id="IPR036282">
    <property type="entry name" value="Glutathione-S-Trfase_C_sf"/>
</dbReference>
<dbReference type="PANTHER" id="PTHR44051:SF9">
    <property type="entry name" value="GLUTATHIONE S-TRANSFERASE 1"/>
    <property type="match status" value="1"/>
</dbReference>
<dbReference type="Gene3D" id="3.40.30.10">
    <property type="entry name" value="Glutaredoxin"/>
    <property type="match status" value="1"/>
</dbReference>
<comment type="catalytic activity">
    <reaction evidence="3">
        <text>RX + glutathione = an S-substituted glutathione + a halide anion + H(+)</text>
        <dbReference type="Rhea" id="RHEA:16437"/>
        <dbReference type="ChEBI" id="CHEBI:15378"/>
        <dbReference type="ChEBI" id="CHEBI:16042"/>
        <dbReference type="ChEBI" id="CHEBI:17792"/>
        <dbReference type="ChEBI" id="CHEBI:57925"/>
        <dbReference type="ChEBI" id="CHEBI:90779"/>
        <dbReference type="EC" id="2.5.1.18"/>
    </reaction>
</comment>
<accession>A0A127M543</accession>
<evidence type="ECO:0000313" key="7">
    <source>
        <dbReference type="Proteomes" id="UP000074119"/>
    </source>
</evidence>
<dbReference type="RefSeq" id="WP_008247960.1">
    <property type="nucleotide sequence ID" value="NZ_CP014544.1"/>
</dbReference>
<dbReference type="EC" id="2.5.1.18" evidence="1"/>
<dbReference type="KEGG" id="zal:AZF00_08550"/>
<reference evidence="6 7" key="1">
    <citation type="submission" date="2015-12" db="EMBL/GenBank/DDBJ databases">
        <authorList>
            <person name="Shamseldin A."/>
            <person name="Moawad H."/>
            <person name="Abd El-Rahim W.M."/>
            <person name="Sadowsky M.J."/>
        </authorList>
    </citation>
    <scope>NUCLEOTIDE SEQUENCE [LARGE SCALE GENOMIC DNA]</scope>
    <source>
        <strain evidence="6 7">SM2</strain>
    </source>
</reference>
<dbReference type="GO" id="GO:0005737">
    <property type="term" value="C:cytoplasm"/>
    <property type="evidence" value="ECO:0007669"/>
    <property type="project" value="UniProtKB-ARBA"/>
</dbReference>
<dbReference type="SFLD" id="SFLDS00019">
    <property type="entry name" value="Glutathione_Transferase_(cytos"/>
    <property type="match status" value="1"/>
</dbReference>
<gene>
    <name evidence="6" type="ORF">AZF00_08550</name>
</gene>
<dbReference type="InterPro" id="IPR036249">
    <property type="entry name" value="Thioredoxin-like_sf"/>
</dbReference>
<evidence type="ECO:0000256" key="4">
    <source>
        <dbReference type="RuleBase" id="RU003494"/>
    </source>
</evidence>
<dbReference type="Pfam" id="PF02798">
    <property type="entry name" value="GST_N"/>
    <property type="match status" value="1"/>
</dbReference>
<dbReference type="Gene3D" id="1.20.1050.10">
    <property type="match status" value="1"/>
</dbReference>
<evidence type="ECO:0000256" key="1">
    <source>
        <dbReference type="ARBA" id="ARBA00012452"/>
    </source>
</evidence>
<protein>
    <recommendedName>
        <fullName evidence="1">glutathione transferase</fullName>
        <ecNumber evidence="1">2.5.1.18</ecNumber>
    </recommendedName>
</protein>
<dbReference type="CDD" id="cd03046">
    <property type="entry name" value="GST_N_GTT1_like"/>
    <property type="match status" value="1"/>
</dbReference>